<reference evidence="3" key="1">
    <citation type="journal article" date="2015" name="PLoS Genet.">
        <title>The dynamic genome and transcriptome of the human fungal pathogen Blastomyces and close relative Emmonsia.</title>
        <authorList>
            <person name="Munoz J.F."/>
            <person name="Gauthier G.M."/>
            <person name="Desjardins C.A."/>
            <person name="Gallo J.E."/>
            <person name="Holder J."/>
            <person name="Sullivan T.D."/>
            <person name="Marty A.J."/>
            <person name="Carmen J.C."/>
            <person name="Chen Z."/>
            <person name="Ding L."/>
            <person name="Gujja S."/>
            <person name="Magrini V."/>
            <person name="Misas E."/>
            <person name="Mitreva M."/>
            <person name="Priest M."/>
            <person name="Saif S."/>
            <person name="Whiston E.A."/>
            <person name="Young S."/>
            <person name="Zeng Q."/>
            <person name="Goldman W.E."/>
            <person name="Mardis E.R."/>
            <person name="Taylor J.W."/>
            <person name="McEwen J.G."/>
            <person name="Clay O.K."/>
            <person name="Klein B.S."/>
            <person name="Cuomo C.A."/>
        </authorList>
    </citation>
    <scope>NUCLEOTIDE SEQUENCE [LARGE SCALE GENOMIC DNA]</scope>
    <source>
        <strain evidence="3">SLH14081</strain>
    </source>
</reference>
<feature type="compositionally biased region" description="Polar residues" evidence="1">
    <location>
        <begin position="1"/>
        <end position="17"/>
    </location>
</feature>
<evidence type="ECO:0000313" key="2">
    <source>
        <dbReference type="EMBL" id="OAT11937.1"/>
    </source>
</evidence>
<protein>
    <submittedName>
        <fullName evidence="2">Uncharacterized protein</fullName>
    </submittedName>
</protein>
<keyword evidence="3" id="KW-1185">Reference proteome</keyword>
<dbReference type="RefSeq" id="XP_031580134.1">
    <property type="nucleotide sequence ID" value="XM_031725287.1"/>
</dbReference>
<dbReference type="VEuPathDB" id="FungiDB:BDBG_17603"/>
<accession>A0A179UXV6</accession>
<dbReference type="AlphaFoldDB" id="A0A179UXV6"/>
<dbReference type="EMBL" id="GG657465">
    <property type="protein sequence ID" value="OAT11937.1"/>
    <property type="molecule type" value="Genomic_DNA"/>
</dbReference>
<organism evidence="2 3">
    <name type="scientific">Blastomyces gilchristii (strain SLH14081)</name>
    <name type="common">Blastomyces dermatitidis</name>
    <dbReference type="NCBI Taxonomy" id="559298"/>
    <lineage>
        <taxon>Eukaryota</taxon>
        <taxon>Fungi</taxon>
        <taxon>Dikarya</taxon>
        <taxon>Ascomycota</taxon>
        <taxon>Pezizomycotina</taxon>
        <taxon>Eurotiomycetes</taxon>
        <taxon>Eurotiomycetidae</taxon>
        <taxon>Onygenales</taxon>
        <taxon>Ajellomycetaceae</taxon>
        <taxon>Blastomyces</taxon>
    </lineage>
</organism>
<feature type="region of interest" description="Disordered" evidence="1">
    <location>
        <begin position="1"/>
        <end position="26"/>
    </location>
</feature>
<evidence type="ECO:0000313" key="3">
    <source>
        <dbReference type="Proteomes" id="UP000002038"/>
    </source>
</evidence>
<proteinExistence type="predicted"/>
<dbReference type="Proteomes" id="UP000002038">
    <property type="component" value="Unassembled WGS sequence"/>
</dbReference>
<sequence length="53" mass="6067">MGSYTYTVPSKFASSSRAEPGPSKRTGFVGKRWRCRPRFFLSFLFNLVFPCPT</sequence>
<evidence type="ECO:0000256" key="1">
    <source>
        <dbReference type="SAM" id="MobiDB-lite"/>
    </source>
</evidence>
<gene>
    <name evidence="2" type="ORF">BDBG_17603</name>
</gene>
<name>A0A179UXV6_BLAGS</name>
<dbReference type="GeneID" id="42529247"/>
<dbReference type="KEGG" id="bgh:BDBG_17603"/>